<evidence type="ECO:0008006" key="9">
    <source>
        <dbReference type="Google" id="ProtNLM"/>
    </source>
</evidence>
<feature type="compositionally biased region" description="Acidic residues" evidence="4">
    <location>
        <begin position="105"/>
        <end position="114"/>
    </location>
</feature>
<keyword evidence="1" id="KW-0547">Nucleotide-binding</keyword>
<evidence type="ECO:0000256" key="4">
    <source>
        <dbReference type="SAM" id="MobiDB-lite"/>
    </source>
</evidence>
<evidence type="ECO:0000256" key="1">
    <source>
        <dbReference type="ARBA" id="ARBA00022741"/>
    </source>
</evidence>
<dbReference type="GO" id="GO:0008094">
    <property type="term" value="F:ATP-dependent activity, acting on DNA"/>
    <property type="evidence" value="ECO:0007669"/>
    <property type="project" value="TreeGrafter"/>
</dbReference>
<dbReference type="GO" id="GO:0006281">
    <property type="term" value="P:DNA repair"/>
    <property type="evidence" value="ECO:0007669"/>
    <property type="project" value="TreeGrafter"/>
</dbReference>
<dbReference type="Proteomes" id="UP001461498">
    <property type="component" value="Unassembled WGS sequence"/>
</dbReference>
<dbReference type="GO" id="GO:0005524">
    <property type="term" value="F:ATP binding"/>
    <property type="evidence" value="ECO:0007669"/>
    <property type="project" value="UniProtKB-KW"/>
</dbReference>
<feature type="compositionally biased region" description="Acidic residues" evidence="4">
    <location>
        <begin position="18"/>
        <end position="36"/>
    </location>
</feature>
<evidence type="ECO:0000313" key="7">
    <source>
        <dbReference type="EMBL" id="KAK9510616.1"/>
    </source>
</evidence>
<evidence type="ECO:0000256" key="2">
    <source>
        <dbReference type="ARBA" id="ARBA00022801"/>
    </source>
</evidence>
<feature type="region of interest" description="Disordered" evidence="4">
    <location>
        <begin position="471"/>
        <end position="491"/>
    </location>
</feature>
<dbReference type="InterPro" id="IPR038718">
    <property type="entry name" value="SNF2-like_sf"/>
</dbReference>
<dbReference type="Pfam" id="PF00271">
    <property type="entry name" value="Helicase_C"/>
    <property type="match status" value="1"/>
</dbReference>
<dbReference type="AlphaFoldDB" id="A0AAW1DIE3"/>
<sequence length="996" mass="113014">MANKMFSLQSPGDHLSSDEELNPENVFTEESDDISSDESSYSGACANTKVNTSIPSYNGGDDSAGFSSDDTLDCRNLEDEPQTSSHKSSKRKPSIMEKLDSAEISSDEGPDIYSEDTLNYIDLKDKSQISSKKISKRKSSIMEKLDSAEISSDEGPDIYSEDTLHFVDLKDKSQISSKKIHEEETFPESQTSSHTTSKRKPSIMEKILDSAEISSDEGSDIYSEDSVNNADLKDKSQISSKKIHEKETFPVKDKVSKRPEVVDLTNEEKIDLDKIIQDEVTNKESNLKVEKQRLELEARDVIFQLNNIESAIKSMELEKLPDKGVRMKHKMEKKRNELKSIAERQSFIDKQLKAIQKDQKTVPYINELPTASLKLSELGKKALETHNIERALTADTLEKIHKSIENQPKNFTVEPKSGLKINLLPHQKYALGWALWRETQKPCGGILADDMGLGKTLSMISLILHTLEDKHNDKNDSSSDEESSTHRRINKGGTLVITPASVMGQWENEVKSKVKSGKMSCYIYHGPSRKKRSGIHTYDIVLSTYSTILNEYEDDPLMKIRWKRIVLDEAHMIRNAKSKTAQSIFNLKGGKRWALTGTPVQNKELDLYSILRFLHCKPFDNLTIWKKWIDNKDAAGIQRLNCILKAILLRRTKEELKTEGNLESLKTKTVHDISVLLNEKEYEIYKKVAYFSKTLLGQLIHQRAEKEDLLEGGMGSFRSRSKDISDENPFRDHPELRELYRDMMSMGNVKTHHILVLLLRLRQICCHPSLACSVLDTDDLKTDGIESDQRGEIEVIDRLHRMSISNKNEETADNIFHRSTWSSKLRAVVDCVMDILEKTKDKIIVVSQWKSVLDIIKDYLGEKDVDSVEFTGSILVKLRPAIIKEFNENLTGHRVMLLSLMAGGTGLNLIGANHLILIDCHWNPQLEAQACDRIYRVGQPKEVHIYKFVCSSTIEERIVELQKKKLELSEGVLKGSVNATASKLTLNDLKALFQVK</sequence>
<proteinExistence type="predicted"/>
<feature type="domain" description="Helicase C-terminal" evidence="6">
    <location>
        <begin position="831"/>
        <end position="990"/>
    </location>
</feature>
<feature type="region of interest" description="Disordered" evidence="4">
    <location>
        <begin position="177"/>
        <end position="205"/>
    </location>
</feature>
<dbReference type="InterPro" id="IPR027417">
    <property type="entry name" value="P-loop_NTPase"/>
</dbReference>
<dbReference type="InterPro" id="IPR000330">
    <property type="entry name" value="SNF2_N"/>
</dbReference>
<dbReference type="CDD" id="cd18793">
    <property type="entry name" value="SF2_C_SNF"/>
    <property type="match status" value="1"/>
</dbReference>
<evidence type="ECO:0000259" key="5">
    <source>
        <dbReference type="PROSITE" id="PS51192"/>
    </source>
</evidence>
<dbReference type="PANTHER" id="PTHR45626">
    <property type="entry name" value="TRANSCRIPTION TERMINATION FACTOR 2-RELATED"/>
    <property type="match status" value="1"/>
</dbReference>
<dbReference type="PROSITE" id="PS51192">
    <property type="entry name" value="HELICASE_ATP_BIND_1"/>
    <property type="match status" value="1"/>
</dbReference>
<evidence type="ECO:0000313" key="8">
    <source>
        <dbReference type="Proteomes" id="UP001461498"/>
    </source>
</evidence>
<reference evidence="7 8" key="1">
    <citation type="submission" date="2022-12" db="EMBL/GenBank/DDBJ databases">
        <title>Chromosome-level genome assembly of true bugs.</title>
        <authorList>
            <person name="Ma L."/>
            <person name="Li H."/>
        </authorList>
    </citation>
    <scope>NUCLEOTIDE SEQUENCE [LARGE SCALE GENOMIC DNA]</scope>
    <source>
        <strain evidence="7">Lab_2022b</strain>
    </source>
</reference>
<dbReference type="GO" id="GO:0016787">
    <property type="term" value="F:hydrolase activity"/>
    <property type="evidence" value="ECO:0007669"/>
    <property type="project" value="UniProtKB-KW"/>
</dbReference>
<evidence type="ECO:0000256" key="3">
    <source>
        <dbReference type="ARBA" id="ARBA00022840"/>
    </source>
</evidence>
<dbReference type="SMART" id="SM00490">
    <property type="entry name" value="HELICc"/>
    <property type="match status" value="1"/>
</dbReference>
<dbReference type="SMART" id="SM00487">
    <property type="entry name" value="DEXDc"/>
    <property type="match status" value="1"/>
</dbReference>
<dbReference type="InterPro" id="IPR014001">
    <property type="entry name" value="Helicase_ATP-bd"/>
</dbReference>
<keyword evidence="3" id="KW-0067">ATP-binding</keyword>
<dbReference type="Gene3D" id="3.40.50.300">
    <property type="entry name" value="P-loop containing nucleotide triphosphate hydrolases"/>
    <property type="match status" value="1"/>
</dbReference>
<dbReference type="InterPro" id="IPR050628">
    <property type="entry name" value="SNF2_RAD54_helicase_TF"/>
</dbReference>
<feature type="domain" description="Helicase ATP-binding" evidence="5">
    <location>
        <begin position="436"/>
        <end position="617"/>
    </location>
</feature>
<name>A0AAW1DIE3_9HEMI</name>
<dbReference type="InterPro" id="IPR001650">
    <property type="entry name" value="Helicase_C-like"/>
</dbReference>
<keyword evidence="8" id="KW-1185">Reference proteome</keyword>
<comment type="caution">
    <text evidence="7">The sequence shown here is derived from an EMBL/GenBank/DDBJ whole genome shotgun (WGS) entry which is preliminary data.</text>
</comment>
<organism evidence="7 8">
    <name type="scientific">Rhynocoris fuscipes</name>
    <dbReference type="NCBI Taxonomy" id="488301"/>
    <lineage>
        <taxon>Eukaryota</taxon>
        <taxon>Metazoa</taxon>
        <taxon>Ecdysozoa</taxon>
        <taxon>Arthropoda</taxon>
        <taxon>Hexapoda</taxon>
        <taxon>Insecta</taxon>
        <taxon>Pterygota</taxon>
        <taxon>Neoptera</taxon>
        <taxon>Paraneoptera</taxon>
        <taxon>Hemiptera</taxon>
        <taxon>Heteroptera</taxon>
        <taxon>Panheteroptera</taxon>
        <taxon>Cimicomorpha</taxon>
        <taxon>Reduviidae</taxon>
        <taxon>Harpactorinae</taxon>
        <taxon>Harpactorini</taxon>
        <taxon>Rhynocoris</taxon>
    </lineage>
</organism>
<feature type="region of interest" description="Disordered" evidence="4">
    <location>
        <begin position="1"/>
        <end position="159"/>
    </location>
</feature>
<protein>
    <recommendedName>
        <fullName evidence="9">Transcription termination factor 2</fullName>
    </recommendedName>
</protein>
<dbReference type="Pfam" id="PF00176">
    <property type="entry name" value="SNF2-rel_dom"/>
    <property type="match status" value="1"/>
</dbReference>
<dbReference type="InterPro" id="IPR049730">
    <property type="entry name" value="SNF2/RAD54-like_C"/>
</dbReference>
<accession>A0AAW1DIE3</accession>
<keyword evidence="2" id="KW-0378">Hydrolase</keyword>
<dbReference type="EMBL" id="JAPXFL010000002">
    <property type="protein sequence ID" value="KAK9510616.1"/>
    <property type="molecule type" value="Genomic_DNA"/>
</dbReference>
<feature type="compositionally biased region" description="Polar residues" evidence="4">
    <location>
        <begin position="1"/>
        <end position="10"/>
    </location>
</feature>
<dbReference type="PANTHER" id="PTHR45626:SF50">
    <property type="entry name" value="TRANSCRIPTION TERMINATION FACTOR 2"/>
    <property type="match status" value="1"/>
</dbReference>
<dbReference type="Gene3D" id="3.40.50.10810">
    <property type="entry name" value="Tandem AAA-ATPase domain"/>
    <property type="match status" value="1"/>
</dbReference>
<feature type="compositionally biased region" description="Low complexity" evidence="4">
    <location>
        <begin position="59"/>
        <end position="69"/>
    </location>
</feature>
<gene>
    <name evidence="7" type="ORF">O3M35_005361</name>
</gene>
<dbReference type="GO" id="GO:0005634">
    <property type="term" value="C:nucleus"/>
    <property type="evidence" value="ECO:0007669"/>
    <property type="project" value="TreeGrafter"/>
</dbReference>
<dbReference type="SUPFAM" id="SSF52540">
    <property type="entry name" value="P-loop containing nucleoside triphosphate hydrolases"/>
    <property type="match status" value="2"/>
</dbReference>
<evidence type="ECO:0000259" key="6">
    <source>
        <dbReference type="PROSITE" id="PS51194"/>
    </source>
</evidence>
<dbReference type="PROSITE" id="PS51194">
    <property type="entry name" value="HELICASE_CTER"/>
    <property type="match status" value="1"/>
</dbReference>